<dbReference type="Proteomes" id="UP000708208">
    <property type="component" value="Unassembled WGS sequence"/>
</dbReference>
<keyword evidence="4" id="KW-1185">Reference proteome</keyword>
<organism evidence="3 4">
    <name type="scientific">Allacma fusca</name>
    <dbReference type="NCBI Taxonomy" id="39272"/>
    <lineage>
        <taxon>Eukaryota</taxon>
        <taxon>Metazoa</taxon>
        <taxon>Ecdysozoa</taxon>
        <taxon>Arthropoda</taxon>
        <taxon>Hexapoda</taxon>
        <taxon>Collembola</taxon>
        <taxon>Symphypleona</taxon>
        <taxon>Sminthuridae</taxon>
        <taxon>Allacma</taxon>
    </lineage>
</organism>
<dbReference type="InterPro" id="IPR001254">
    <property type="entry name" value="Trypsin_dom"/>
</dbReference>
<comment type="caution">
    <text evidence="3">The sequence shown here is derived from an EMBL/GenBank/DDBJ whole genome shotgun (WGS) entry which is preliminary data.</text>
</comment>
<protein>
    <recommendedName>
        <fullName evidence="2">Peptidase S1 domain-containing protein</fullName>
    </recommendedName>
</protein>
<feature type="non-terminal residue" evidence="3">
    <location>
        <position position="1"/>
    </location>
</feature>
<feature type="compositionally biased region" description="Basic and acidic residues" evidence="1">
    <location>
        <begin position="27"/>
        <end position="38"/>
    </location>
</feature>
<feature type="domain" description="Peptidase S1" evidence="2">
    <location>
        <begin position="3"/>
        <end position="45"/>
    </location>
</feature>
<evidence type="ECO:0000259" key="2">
    <source>
        <dbReference type="Pfam" id="PF00089"/>
    </source>
</evidence>
<proteinExistence type="predicted"/>
<feature type="region of interest" description="Disordered" evidence="1">
    <location>
        <begin position="22"/>
        <end position="56"/>
    </location>
</feature>
<name>A0A8J2L2J9_9HEXA</name>
<dbReference type="GO" id="GO:0006508">
    <property type="term" value="P:proteolysis"/>
    <property type="evidence" value="ECO:0007669"/>
    <property type="project" value="InterPro"/>
</dbReference>
<sequence>GWIVDNETCNKAWYGGIQESQSAQFKKKGDLSGSDKGDSGGPLLATAADGKDVQVS</sequence>
<evidence type="ECO:0000256" key="1">
    <source>
        <dbReference type="SAM" id="MobiDB-lite"/>
    </source>
</evidence>
<dbReference type="EMBL" id="CAJVCH010544063">
    <property type="protein sequence ID" value="CAG7827589.1"/>
    <property type="molecule type" value="Genomic_DNA"/>
</dbReference>
<gene>
    <name evidence="3" type="ORF">AFUS01_LOCUS37567</name>
</gene>
<evidence type="ECO:0000313" key="4">
    <source>
        <dbReference type="Proteomes" id="UP000708208"/>
    </source>
</evidence>
<accession>A0A8J2L2J9</accession>
<dbReference type="Pfam" id="PF00089">
    <property type="entry name" value="Trypsin"/>
    <property type="match status" value="1"/>
</dbReference>
<dbReference type="AlphaFoldDB" id="A0A8J2L2J9"/>
<evidence type="ECO:0000313" key="3">
    <source>
        <dbReference type="EMBL" id="CAG7827589.1"/>
    </source>
</evidence>
<reference evidence="3" key="1">
    <citation type="submission" date="2021-06" db="EMBL/GenBank/DDBJ databases">
        <authorList>
            <person name="Hodson N. C."/>
            <person name="Mongue J. A."/>
            <person name="Jaron S. K."/>
        </authorList>
    </citation>
    <scope>NUCLEOTIDE SEQUENCE</scope>
</reference>
<dbReference type="GO" id="GO:0004252">
    <property type="term" value="F:serine-type endopeptidase activity"/>
    <property type="evidence" value="ECO:0007669"/>
    <property type="project" value="InterPro"/>
</dbReference>